<accession>I3UV20</accession>
<feature type="region of interest" description="Disordered" evidence="1">
    <location>
        <begin position="1"/>
        <end position="45"/>
    </location>
</feature>
<dbReference type="AlphaFoldDB" id="I3UV20"/>
<dbReference type="HOGENOM" id="CLU_3204184_0_0_6"/>
<gene>
    <name evidence="2" type="ORF">YSA_04749</name>
</gene>
<dbReference type="KEGG" id="ppi:YSA_04749"/>
<evidence type="ECO:0000313" key="2">
    <source>
        <dbReference type="EMBL" id="AFK69341.1"/>
    </source>
</evidence>
<dbReference type="EMBL" id="CP003588">
    <property type="protein sequence ID" value="AFK69341.1"/>
    <property type="molecule type" value="Genomic_DNA"/>
</dbReference>
<proteinExistence type="predicted"/>
<protein>
    <submittedName>
        <fullName evidence="2">Uncharacterized protein</fullName>
    </submittedName>
</protein>
<evidence type="ECO:0000313" key="3">
    <source>
        <dbReference type="Proteomes" id="UP000005268"/>
    </source>
</evidence>
<name>I3UV20_PSEPU</name>
<dbReference type="Proteomes" id="UP000005268">
    <property type="component" value="Chromosome"/>
</dbReference>
<evidence type="ECO:0000256" key="1">
    <source>
        <dbReference type="SAM" id="MobiDB-lite"/>
    </source>
</evidence>
<organism evidence="2 3">
    <name type="scientific">Pseudomonas putida ND6</name>
    <dbReference type="NCBI Taxonomy" id="231023"/>
    <lineage>
        <taxon>Bacteria</taxon>
        <taxon>Pseudomonadati</taxon>
        <taxon>Pseudomonadota</taxon>
        <taxon>Gammaproteobacteria</taxon>
        <taxon>Pseudomonadales</taxon>
        <taxon>Pseudomonadaceae</taxon>
        <taxon>Pseudomonas</taxon>
    </lineage>
</organism>
<sequence length="45" mass="5057">MQGQRQSLQAGDRNTACHGRFRLSGEAVIHRRRPQNPLSSELEPA</sequence>
<reference evidence="2 3" key="1">
    <citation type="journal article" date="2012" name="J. Bacteriol.">
        <title>Complete Genome Sequence of the Naphthalene-Degrading Pseudomonas putida Strain ND6.</title>
        <authorList>
            <person name="Li S."/>
            <person name="Zhao H."/>
            <person name="Li Y."/>
            <person name="Niu S."/>
            <person name="Cai B."/>
        </authorList>
    </citation>
    <scope>NUCLEOTIDE SEQUENCE [LARGE SCALE GENOMIC DNA]</scope>
    <source>
        <strain evidence="2 3">ND6</strain>
    </source>
</reference>